<dbReference type="RefSeq" id="WP_044126057.1">
    <property type="nucleotide sequence ID" value="NZ_JAILXN010000001.1"/>
</dbReference>
<gene>
    <name evidence="1" type="ORF">FXF03_01990</name>
</gene>
<organism evidence="1 2">
    <name type="scientific">Vibrio cholerae</name>
    <dbReference type="NCBI Taxonomy" id="666"/>
    <lineage>
        <taxon>Bacteria</taxon>
        <taxon>Pseudomonadati</taxon>
        <taxon>Pseudomonadota</taxon>
        <taxon>Gammaproteobacteria</taxon>
        <taxon>Vibrionales</taxon>
        <taxon>Vibrionaceae</taxon>
        <taxon>Vibrio</taxon>
    </lineage>
</organism>
<dbReference type="EMBL" id="VSIJ01000005">
    <property type="protein sequence ID" value="TXX67371.1"/>
    <property type="molecule type" value="Genomic_DNA"/>
</dbReference>
<accession>A0ABD7SS51</accession>
<reference evidence="1 2" key="1">
    <citation type="submission" date="2019-06" db="EMBL/GenBank/DDBJ databases">
        <title>Vibrio cholerae phylogeny based on whole-genome sequencing reveals genetic diversity and population strucutre.</title>
        <authorList>
            <person name="Zhiqiu Y."/>
            <person name="Bin L."/>
            <person name="Lingyan J."/>
        </authorList>
    </citation>
    <scope>NUCLEOTIDE SEQUENCE [LARGE SCALE GENOMIC DNA]</scope>
    <source>
        <strain evidence="1 2">N2814</strain>
    </source>
</reference>
<protein>
    <submittedName>
        <fullName evidence="1">Uncharacterized protein</fullName>
    </submittedName>
</protein>
<comment type="caution">
    <text evidence="1">The sequence shown here is derived from an EMBL/GenBank/DDBJ whole genome shotgun (WGS) entry which is preliminary data.</text>
</comment>
<evidence type="ECO:0000313" key="1">
    <source>
        <dbReference type="EMBL" id="TXX67371.1"/>
    </source>
</evidence>
<dbReference type="Proteomes" id="UP000323819">
    <property type="component" value="Unassembled WGS sequence"/>
</dbReference>
<sequence length="79" mass="9312">MNIEHIIKDDLNITFIYELVVVGNQEILRIYEEINEFEPNSFPFEHATNHVLRLLKYKPDMIEVVFLNGNLLAIKPNDI</sequence>
<dbReference type="AlphaFoldDB" id="A0ABD7SS51"/>
<proteinExistence type="predicted"/>
<evidence type="ECO:0000313" key="2">
    <source>
        <dbReference type="Proteomes" id="UP000323819"/>
    </source>
</evidence>
<name>A0ABD7SS51_VIBCL</name>